<feature type="compositionally biased region" description="Polar residues" evidence="2">
    <location>
        <begin position="25"/>
        <end position="34"/>
    </location>
</feature>
<feature type="region of interest" description="Disordered" evidence="2">
    <location>
        <begin position="66"/>
        <end position="86"/>
    </location>
</feature>
<sequence length="625" mass="71988">MSQQQTTKSVNTKEQIITDTVMEEATTSSPSHVLSHSEIELTSRDSNENDAHKQTPITEIFTNMKEDLPEPSSNKGKAPESQAATATNISNSIEITVLDDIFKQTPQAHNKAHKGFVPRDSFQPNLSNNEIINLLKTSFIRDCNAFKFEVNSTSTYKYFTIYFRTRDSLNQYIEKSPESLKQVKIYELTNAAINTLIERKFANLDQAVIKIMDIPYNYDTTMLIKHLAVKTNSNVIEHKEVKKPPRKIPNRNNRGRPIFIKPAYKQLIVRFDKQSAYDYFMKENYWSLEIENFVVRILPGNQNDPEYKTRTSKYFKITGLPLNTTATDLEPLIKHRMTADNRKLFNKRFIDRKEEKITINEDHKNRYNHVISLNANRPSNTTQSYNRCTQPQTSNLNKNSQPGNSSYLRQPRLQHYKPPGNDGMNNWDEPHTVPQQNQNQGPSNIQINKRMEELEKQVQLLSKNIKILQDNKATTDQSIADIHHHNNIMNTSLTEVKLRLDKYDTIIQQLTININLLSKKEIALTQERPRKISKKVTPYDQSSYKTIKSRYNLRNSKEHKSSAEDSEAIPATEEDTDIPDDTAMSDGAVFEGIIEDTLNDPSNKEAFTVKSYNPLNLLPGFNVTR</sequence>
<feature type="compositionally biased region" description="Polar residues" evidence="2">
    <location>
        <begin position="374"/>
        <end position="408"/>
    </location>
</feature>
<evidence type="ECO:0000313" key="4">
    <source>
        <dbReference type="Proteomes" id="UP000234323"/>
    </source>
</evidence>
<dbReference type="VEuPathDB" id="FungiDB:RhiirA1_394282"/>
<evidence type="ECO:0000256" key="2">
    <source>
        <dbReference type="SAM" id="MobiDB-lite"/>
    </source>
</evidence>
<feature type="compositionally biased region" description="Basic and acidic residues" evidence="2">
    <location>
        <begin position="35"/>
        <end position="53"/>
    </location>
</feature>
<organism evidence="3 4">
    <name type="scientific">Rhizophagus irregularis</name>
    <dbReference type="NCBI Taxonomy" id="588596"/>
    <lineage>
        <taxon>Eukaryota</taxon>
        <taxon>Fungi</taxon>
        <taxon>Fungi incertae sedis</taxon>
        <taxon>Mucoromycota</taxon>
        <taxon>Glomeromycotina</taxon>
        <taxon>Glomeromycetes</taxon>
        <taxon>Glomerales</taxon>
        <taxon>Glomeraceae</taxon>
        <taxon>Rhizophagus</taxon>
    </lineage>
</organism>
<feature type="compositionally biased region" description="Acidic residues" evidence="2">
    <location>
        <begin position="564"/>
        <end position="580"/>
    </location>
</feature>
<evidence type="ECO:0000256" key="1">
    <source>
        <dbReference type="SAM" id="Coils"/>
    </source>
</evidence>
<feature type="region of interest" description="Disordered" evidence="2">
    <location>
        <begin position="1"/>
        <end position="54"/>
    </location>
</feature>
<dbReference type="VEuPathDB" id="FungiDB:FUN_003188"/>
<proteinExistence type="predicted"/>
<feature type="compositionally biased region" description="Polar residues" evidence="2">
    <location>
        <begin position="433"/>
        <end position="443"/>
    </location>
</feature>
<dbReference type="EMBL" id="LLXI01001301">
    <property type="protein sequence ID" value="PKY52963.1"/>
    <property type="molecule type" value="Genomic_DNA"/>
</dbReference>
<comment type="caution">
    <text evidence="3">The sequence shown here is derived from an EMBL/GenBank/DDBJ whole genome shotgun (WGS) entry which is preliminary data.</text>
</comment>
<evidence type="ECO:0000313" key="3">
    <source>
        <dbReference type="EMBL" id="PKY52963.1"/>
    </source>
</evidence>
<feature type="region of interest" description="Disordered" evidence="2">
    <location>
        <begin position="554"/>
        <end position="584"/>
    </location>
</feature>
<feature type="compositionally biased region" description="Polar residues" evidence="2">
    <location>
        <begin position="1"/>
        <end position="18"/>
    </location>
</feature>
<dbReference type="AlphaFoldDB" id="A0A2I1H249"/>
<protein>
    <submittedName>
        <fullName evidence="3">Uncharacterized protein</fullName>
    </submittedName>
</protein>
<reference evidence="3 4" key="1">
    <citation type="submission" date="2015-10" db="EMBL/GenBank/DDBJ databases">
        <title>Genome analyses suggest a sexual origin of heterokaryosis in a supposedly ancient asexual fungus.</title>
        <authorList>
            <person name="Ropars J."/>
            <person name="Sedzielewska K."/>
            <person name="Noel J."/>
            <person name="Charron P."/>
            <person name="Farinelli L."/>
            <person name="Marton T."/>
            <person name="Kruger M."/>
            <person name="Pelin A."/>
            <person name="Brachmann A."/>
            <person name="Corradi N."/>
        </authorList>
    </citation>
    <scope>NUCLEOTIDE SEQUENCE [LARGE SCALE GENOMIC DNA]</scope>
    <source>
        <strain evidence="3 4">A4</strain>
    </source>
</reference>
<feature type="coiled-coil region" evidence="1">
    <location>
        <begin position="444"/>
        <end position="471"/>
    </location>
</feature>
<feature type="region of interest" description="Disordered" evidence="2">
    <location>
        <begin position="374"/>
        <end position="443"/>
    </location>
</feature>
<keyword evidence="1" id="KW-0175">Coiled coil</keyword>
<keyword evidence="4" id="KW-1185">Reference proteome</keyword>
<name>A0A2I1H249_9GLOM</name>
<accession>A0A2I1H249</accession>
<gene>
    <name evidence="3" type="ORF">RhiirA4_470910</name>
</gene>
<dbReference type="Proteomes" id="UP000234323">
    <property type="component" value="Unassembled WGS sequence"/>
</dbReference>